<reference evidence="1" key="2">
    <citation type="submission" date="2020-11" db="EMBL/GenBank/DDBJ databases">
        <authorList>
            <person name="McCartney M.A."/>
            <person name="Auch B."/>
            <person name="Kono T."/>
            <person name="Mallez S."/>
            <person name="Becker A."/>
            <person name="Gohl D.M."/>
            <person name="Silverstein K.A.T."/>
            <person name="Koren S."/>
            <person name="Bechman K.B."/>
            <person name="Herman A."/>
            <person name="Abrahante J.E."/>
            <person name="Garbe J."/>
        </authorList>
    </citation>
    <scope>NUCLEOTIDE SEQUENCE</scope>
    <source>
        <strain evidence="1">Duluth1</strain>
        <tissue evidence="1">Whole animal</tissue>
    </source>
</reference>
<protein>
    <submittedName>
        <fullName evidence="1">Uncharacterized protein</fullName>
    </submittedName>
</protein>
<proteinExistence type="predicted"/>
<reference evidence="1" key="1">
    <citation type="journal article" date="2019" name="bioRxiv">
        <title>The Genome of the Zebra Mussel, Dreissena polymorpha: A Resource for Invasive Species Research.</title>
        <authorList>
            <person name="McCartney M.A."/>
            <person name="Auch B."/>
            <person name="Kono T."/>
            <person name="Mallez S."/>
            <person name="Zhang Y."/>
            <person name="Obille A."/>
            <person name="Becker A."/>
            <person name="Abrahante J.E."/>
            <person name="Garbe J."/>
            <person name="Badalamenti J.P."/>
            <person name="Herman A."/>
            <person name="Mangelson H."/>
            <person name="Liachko I."/>
            <person name="Sullivan S."/>
            <person name="Sone E.D."/>
            <person name="Koren S."/>
            <person name="Silverstein K.A.T."/>
            <person name="Beckman K.B."/>
            <person name="Gohl D.M."/>
        </authorList>
    </citation>
    <scope>NUCLEOTIDE SEQUENCE</scope>
    <source>
        <strain evidence="1">Duluth1</strain>
        <tissue evidence="1">Whole animal</tissue>
    </source>
</reference>
<dbReference type="Gene3D" id="1.25.10.10">
    <property type="entry name" value="Leucine-rich Repeat Variant"/>
    <property type="match status" value="1"/>
</dbReference>
<dbReference type="EMBL" id="JAIWYP010000006">
    <property type="protein sequence ID" value="KAH3808350.1"/>
    <property type="molecule type" value="Genomic_DNA"/>
</dbReference>
<dbReference type="Proteomes" id="UP000828390">
    <property type="component" value="Unassembled WGS sequence"/>
</dbReference>
<evidence type="ECO:0000313" key="1">
    <source>
        <dbReference type="EMBL" id="KAH3808350.1"/>
    </source>
</evidence>
<name>A0A9D4G4A8_DREPO</name>
<dbReference type="AlphaFoldDB" id="A0A9D4G4A8"/>
<dbReference type="InterPro" id="IPR011989">
    <property type="entry name" value="ARM-like"/>
</dbReference>
<evidence type="ECO:0000313" key="2">
    <source>
        <dbReference type="Proteomes" id="UP000828390"/>
    </source>
</evidence>
<accession>A0A9D4G4A8</accession>
<gene>
    <name evidence="1" type="ORF">DPMN_136703</name>
</gene>
<organism evidence="1 2">
    <name type="scientific">Dreissena polymorpha</name>
    <name type="common">Zebra mussel</name>
    <name type="synonym">Mytilus polymorpha</name>
    <dbReference type="NCBI Taxonomy" id="45954"/>
    <lineage>
        <taxon>Eukaryota</taxon>
        <taxon>Metazoa</taxon>
        <taxon>Spiralia</taxon>
        <taxon>Lophotrochozoa</taxon>
        <taxon>Mollusca</taxon>
        <taxon>Bivalvia</taxon>
        <taxon>Autobranchia</taxon>
        <taxon>Heteroconchia</taxon>
        <taxon>Euheterodonta</taxon>
        <taxon>Imparidentia</taxon>
        <taxon>Neoheterodontei</taxon>
        <taxon>Myida</taxon>
        <taxon>Dreissenoidea</taxon>
        <taxon>Dreissenidae</taxon>
        <taxon>Dreissena</taxon>
    </lineage>
</organism>
<sequence length="68" mass="7467">MIAAWARMCKILGKDFEQYLPLVMGPVLQAASLKPEVTLLDSKCNLTTLEESGLQGSPKLEKSVSHSY</sequence>
<keyword evidence="2" id="KW-1185">Reference proteome</keyword>
<comment type="caution">
    <text evidence="1">The sequence shown here is derived from an EMBL/GenBank/DDBJ whole genome shotgun (WGS) entry which is preliminary data.</text>
</comment>